<organism evidence="2 3">
    <name type="scientific">Diacronema lutheri</name>
    <name type="common">Unicellular marine alga</name>
    <name type="synonym">Monochrysis lutheri</name>
    <dbReference type="NCBI Taxonomy" id="2081491"/>
    <lineage>
        <taxon>Eukaryota</taxon>
        <taxon>Haptista</taxon>
        <taxon>Haptophyta</taxon>
        <taxon>Pavlovophyceae</taxon>
        <taxon>Pavlovales</taxon>
        <taxon>Pavlovaceae</taxon>
        <taxon>Diacronema</taxon>
    </lineage>
</organism>
<accession>A0A8J5XNN6</accession>
<dbReference type="AlphaFoldDB" id="A0A8J5XNN6"/>
<dbReference type="OrthoDB" id="197093at2759"/>
<evidence type="ECO:0000313" key="2">
    <source>
        <dbReference type="EMBL" id="KAG8466816.1"/>
    </source>
</evidence>
<keyword evidence="1" id="KW-0732">Signal</keyword>
<feature type="chain" id="PRO_5035209333" description="Plastid lipid-associated protein/fibrillin conserved domain-containing protein" evidence="1">
    <location>
        <begin position="23"/>
        <end position="232"/>
    </location>
</feature>
<feature type="signal peptide" evidence="1">
    <location>
        <begin position="1"/>
        <end position="22"/>
    </location>
</feature>
<proteinExistence type="predicted"/>
<dbReference type="EMBL" id="JAGTXO010000007">
    <property type="protein sequence ID" value="KAG8466816.1"/>
    <property type="molecule type" value="Genomic_DNA"/>
</dbReference>
<comment type="caution">
    <text evidence="2">The sequence shown here is derived from an EMBL/GenBank/DDBJ whole genome shotgun (WGS) entry which is preliminary data.</text>
</comment>
<dbReference type="Proteomes" id="UP000751190">
    <property type="component" value="Unassembled WGS sequence"/>
</dbReference>
<evidence type="ECO:0000313" key="3">
    <source>
        <dbReference type="Proteomes" id="UP000751190"/>
    </source>
</evidence>
<evidence type="ECO:0008006" key="4">
    <source>
        <dbReference type="Google" id="ProtNLM"/>
    </source>
</evidence>
<reference evidence="2" key="1">
    <citation type="submission" date="2021-05" db="EMBL/GenBank/DDBJ databases">
        <title>The genome of the haptophyte Pavlova lutheri (Diacronema luteri, Pavlovales) - a model for lipid biosynthesis in eukaryotic algae.</title>
        <authorList>
            <person name="Hulatt C.J."/>
            <person name="Posewitz M.C."/>
        </authorList>
    </citation>
    <scope>NUCLEOTIDE SEQUENCE</scope>
    <source>
        <strain evidence="2">NIVA-4/92</strain>
    </source>
</reference>
<sequence length="232" mass="25440">MPGARLTAVLFVHVGACSPCATQRLLSRVWQLPLGGIGATRAQRADVGALVRAVEAQSARFAAPATHDADAALGGVWRVLYAEAPPPSNGQLGPLRGVALQRINVPARRYENELRVGEEERPWLRVRLGADWDALDAHTWRVHFRSLTVHARLLGKEVRLLERAFPDGTTRMWRFSFADGTVRVVRAGQGGGTVSEVRRALGTRETGQDDDCLFVLERLSSCEALRRSEASE</sequence>
<protein>
    <recommendedName>
        <fullName evidence="4">Plastid lipid-associated protein/fibrillin conserved domain-containing protein</fullName>
    </recommendedName>
</protein>
<keyword evidence="3" id="KW-1185">Reference proteome</keyword>
<gene>
    <name evidence="2" type="ORF">KFE25_008195</name>
</gene>
<evidence type="ECO:0000256" key="1">
    <source>
        <dbReference type="SAM" id="SignalP"/>
    </source>
</evidence>
<name>A0A8J5XNN6_DIALT</name>